<evidence type="ECO:0000256" key="1">
    <source>
        <dbReference type="SAM" id="MobiDB-lite"/>
    </source>
</evidence>
<comment type="caution">
    <text evidence="2">The sequence shown here is derived from an EMBL/GenBank/DDBJ whole genome shotgun (WGS) entry which is preliminary data.</text>
</comment>
<feature type="region of interest" description="Disordered" evidence="1">
    <location>
        <begin position="53"/>
        <end position="82"/>
    </location>
</feature>
<reference evidence="2" key="1">
    <citation type="journal article" date="2023" name="G3 (Bethesda)">
        <title>Whole genome assemblies of Zophobas morio and Tenebrio molitor.</title>
        <authorList>
            <person name="Kaur S."/>
            <person name="Stinson S.A."/>
            <person name="diCenzo G.C."/>
        </authorList>
    </citation>
    <scope>NUCLEOTIDE SEQUENCE</scope>
    <source>
        <strain evidence="2">QUZm001</strain>
    </source>
</reference>
<organism evidence="2 3">
    <name type="scientific">Zophobas morio</name>
    <dbReference type="NCBI Taxonomy" id="2755281"/>
    <lineage>
        <taxon>Eukaryota</taxon>
        <taxon>Metazoa</taxon>
        <taxon>Ecdysozoa</taxon>
        <taxon>Arthropoda</taxon>
        <taxon>Hexapoda</taxon>
        <taxon>Insecta</taxon>
        <taxon>Pterygota</taxon>
        <taxon>Neoptera</taxon>
        <taxon>Endopterygota</taxon>
        <taxon>Coleoptera</taxon>
        <taxon>Polyphaga</taxon>
        <taxon>Cucujiformia</taxon>
        <taxon>Tenebrionidae</taxon>
        <taxon>Zophobas</taxon>
    </lineage>
</organism>
<protein>
    <submittedName>
        <fullName evidence="2">Uncharacterized protein</fullName>
    </submittedName>
</protein>
<proteinExistence type="predicted"/>
<sequence length="126" mass="14415">MLVPESNVQLRHMWHSLEYLFLRRDIAFDLTFGSHESGFNQRSWRCISSAKPPTHMVPDGSARRAVARRRPNSERSPAASQIGLSRRIGRNFPFRGKCSLTVSHVNHANDRCNGRCWTVRAIISNN</sequence>
<evidence type="ECO:0000313" key="3">
    <source>
        <dbReference type="Proteomes" id="UP001168821"/>
    </source>
</evidence>
<accession>A0AA38ILQ1</accession>
<evidence type="ECO:0000313" key="2">
    <source>
        <dbReference type="EMBL" id="KAJ3657880.1"/>
    </source>
</evidence>
<gene>
    <name evidence="2" type="ORF">Zmor_009656</name>
</gene>
<dbReference type="AlphaFoldDB" id="A0AA38ILQ1"/>
<dbReference type="EMBL" id="JALNTZ010000003">
    <property type="protein sequence ID" value="KAJ3657880.1"/>
    <property type="molecule type" value="Genomic_DNA"/>
</dbReference>
<name>A0AA38ILQ1_9CUCU</name>
<dbReference type="Proteomes" id="UP001168821">
    <property type="component" value="Unassembled WGS sequence"/>
</dbReference>
<keyword evidence="3" id="KW-1185">Reference proteome</keyword>